<reference evidence="2" key="1">
    <citation type="submission" date="2018-05" db="EMBL/GenBank/DDBJ databases">
        <authorList>
            <person name="Lanie J.A."/>
            <person name="Ng W.-L."/>
            <person name="Kazmierczak K.M."/>
            <person name="Andrzejewski T.M."/>
            <person name="Davidsen T.M."/>
            <person name="Wayne K.J."/>
            <person name="Tettelin H."/>
            <person name="Glass J.I."/>
            <person name="Rusch D."/>
            <person name="Podicherti R."/>
            <person name="Tsui H.-C.T."/>
            <person name="Winkler M.E."/>
        </authorList>
    </citation>
    <scope>NUCLEOTIDE SEQUENCE</scope>
</reference>
<sequence length="367" mass="40345">MAEIAGQPRLAIDTEFHRERTYFPKVALIQVGWSSGVALVDPLNVDVSPLRSVLDSEVLIVMHAAGQDLEVMDRICGTMPRRLFDTQLAAGFLGMSSPSLSSLHERELGLRLPKSDRLTDWLARPLSTSQKTYAASDVAHLLEIHELQVVQLTERGRLAWMEAECAEFLGRESRRRRPEDAWLRVKEVRKLKGRARDVARAVAAWREARAAEVDIPVRHVLSDLAVVAIAQRAPTTPEDLARIRGVEKRHLGHGAGEGILDAVARADQLPPIKEPTSPGSYRRQDIRAAVTLVSAWLAQLARDVEIDPALIGTRADIEALVRGDAKARMRIGWRQDLVGSAAGDLLAGRAALAFDGHGGLLLEDRQG</sequence>
<evidence type="ECO:0000313" key="2">
    <source>
        <dbReference type="EMBL" id="SVA65139.1"/>
    </source>
</evidence>
<dbReference type="PROSITE" id="PS50967">
    <property type="entry name" value="HRDC"/>
    <property type="match status" value="1"/>
</dbReference>
<dbReference type="Pfam" id="PF01612">
    <property type="entry name" value="DNA_pol_A_exo1"/>
    <property type="match status" value="1"/>
</dbReference>
<dbReference type="SMART" id="SM00474">
    <property type="entry name" value="35EXOc"/>
    <property type="match status" value="1"/>
</dbReference>
<dbReference type="CDD" id="cd06142">
    <property type="entry name" value="RNaseD_exo"/>
    <property type="match status" value="1"/>
</dbReference>
<dbReference type="Gene3D" id="3.30.420.10">
    <property type="entry name" value="Ribonuclease H-like superfamily/Ribonuclease H"/>
    <property type="match status" value="1"/>
</dbReference>
<dbReference type="InterPro" id="IPR010997">
    <property type="entry name" value="HRDC-like_sf"/>
</dbReference>
<feature type="domain" description="HRDC" evidence="1">
    <location>
        <begin position="192"/>
        <end position="273"/>
    </location>
</feature>
<dbReference type="GO" id="GO:0000166">
    <property type="term" value="F:nucleotide binding"/>
    <property type="evidence" value="ECO:0007669"/>
    <property type="project" value="InterPro"/>
</dbReference>
<protein>
    <recommendedName>
        <fullName evidence="1">HRDC domain-containing protein</fullName>
    </recommendedName>
</protein>
<dbReference type="GO" id="GO:0006139">
    <property type="term" value="P:nucleobase-containing compound metabolic process"/>
    <property type="evidence" value="ECO:0007669"/>
    <property type="project" value="InterPro"/>
</dbReference>
<dbReference type="InterPro" id="IPR002562">
    <property type="entry name" value="3'-5'_exonuclease_dom"/>
</dbReference>
<evidence type="ECO:0000259" key="1">
    <source>
        <dbReference type="PROSITE" id="PS50967"/>
    </source>
</evidence>
<dbReference type="PANTHER" id="PTHR47649">
    <property type="entry name" value="RIBONUCLEASE D"/>
    <property type="match status" value="1"/>
</dbReference>
<dbReference type="AlphaFoldDB" id="A0A381XKB5"/>
<dbReference type="InterPro" id="IPR036397">
    <property type="entry name" value="RNaseH_sf"/>
</dbReference>
<name>A0A381XKB5_9ZZZZ</name>
<dbReference type="Pfam" id="PF00570">
    <property type="entry name" value="HRDC"/>
    <property type="match status" value="1"/>
</dbReference>
<dbReference type="EMBL" id="UINC01015479">
    <property type="protein sequence ID" value="SVA65139.1"/>
    <property type="molecule type" value="Genomic_DNA"/>
</dbReference>
<dbReference type="InterPro" id="IPR012337">
    <property type="entry name" value="RNaseH-like_sf"/>
</dbReference>
<dbReference type="GO" id="GO:0003676">
    <property type="term" value="F:nucleic acid binding"/>
    <property type="evidence" value="ECO:0007669"/>
    <property type="project" value="InterPro"/>
</dbReference>
<dbReference type="InterPro" id="IPR002121">
    <property type="entry name" value="HRDC_dom"/>
</dbReference>
<dbReference type="InterPro" id="IPR044876">
    <property type="entry name" value="HRDC_dom_sf"/>
</dbReference>
<dbReference type="SMART" id="SM00341">
    <property type="entry name" value="HRDC"/>
    <property type="match status" value="1"/>
</dbReference>
<organism evidence="2">
    <name type="scientific">marine metagenome</name>
    <dbReference type="NCBI Taxonomy" id="408172"/>
    <lineage>
        <taxon>unclassified sequences</taxon>
        <taxon>metagenomes</taxon>
        <taxon>ecological metagenomes</taxon>
    </lineage>
</organism>
<dbReference type="Gene3D" id="1.10.150.80">
    <property type="entry name" value="HRDC domain"/>
    <property type="match status" value="1"/>
</dbReference>
<accession>A0A381XKB5</accession>
<proteinExistence type="predicted"/>
<dbReference type="GO" id="GO:0008408">
    <property type="term" value="F:3'-5' exonuclease activity"/>
    <property type="evidence" value="ECO:0007669"/>
    <property type="project" value="InterPro"/>
</dbReference>
<dbReference type="InterPro" id="IPR051086">
    <property type="entry name" value="RNase_D-like"/>
</dbReference>
<dbReference type="SUPFAM" id="SSF47819">
    <property type="entry name" value="HRDC-like"/>
    <property type="match status" value="2"/>
</dbReference>
<dbReference type="PANTHER" id="PTHR47649:SF1">
    <property type="entry name" value="RIBONUCLEASE D"/>
    <property type="match status" value="1"/>
</dbReference>
<gene>
    <name evidence="2" type="ORF">METZ01_LOCUS117993</name>
</gene>
<dbReference type="SUPFAM" id="SSF53098">
    <property type="entry name" value="Ribonuclease H-like"/>
    <property type="match status" value="1"/>
</dbReference>